<keyword evidence="1" id="KW-0472">Membrane</keyword>
<dbReference type="OrthoDB" id="405971at2759"/>
<keyword evidence="1" id="KW-0812">Transmembrane</keyword>
<dbReference type="InParanoid" id="F0ZCG8"/>
<evidence type="ECO:0000313" key="2">
    <source>
        <dbReference type="EMBL" id="EGC38368.1"/>
    </source>
</evidence>
<dbReference type="Gene3D" id="3.90.70.10">
    <property type="entry name" value="Cysteine proteinases"/>
    <property type="match status" value="1"/>
</dbReference>
<dbReference type="KEGG" id="dpp:DICPUDRAFT_76058"/>
<evidence type="ECO:0008006" key="4">
    <source>
        <dbReference type="Google" id="ProtNLM"/>
    </source>
</evidence>
<sequence>MGKKGAAKKIYDSVKSFKKLIDSNSGEIQKLNNIIPANEELSLLIKSIVPYDDKDADNILNNTSNKRRVQRSNQCTFYSVAESIIEMVPISNFNVCLFLIIMAYYYDHYNRNKNFSIYRTIMLHKVAGVASRFYDLDSEVGNEDDPNQSGMVIDALNNQKNVSFAIELTLGLWRTFEKCAKGKTEDDAETDLERSEKDEETSRHAMNIVGYNYKKECFIVKNHWGEDKFFYLPFKVLDMKKLTKPILIFFNKNK</sequence>
<feature type="transmembrane region" description="Helical" evidence="1">
    <location>
        <begin position="87"/>
        <end position="106"/>
    </location>
</feature>
<keyword evidence="1" id="KW-1133">Transmembrane helix</keyword>
<protein>
    <recommendedName>
        <fullName evidence="4">Peptidase C1A papain C-terminal domain-containing protein</fullName>
    </recommendedName>
</protein>
<accession>F0ZCG8</accession>
<dbReference type="SUPFAM" id="SSF54001">
    <property type="entry name" value="Cysteine proteinases"/>
    <property type="match status" value="2"/>
</dbReference>
<dbReference type="VEuPathDB" id="AmoebaDB:DICPUDRAFT_76058"/>
<organism evidence="2 3">
    <name type="scientific">Dictyostelium purpureum</name>
    <name type="common">Slime mold</name>
    <dbReference type="NCBI Taxonomy" id="5786"/>
    <lineage>
        <taxon>Eukaryota</taxon>
        <taxon>Amoebozoa</taxon>
        <taxon>Evosea</taxon>
        <taxon>Eumycetozoa</taxon>
        <taxon>Dictyostelia</taxon>
        <taxon>Dictyosteliales</taxon>
        <taxon>Dictyosteliaceae</taxon>
        <taxon>Dictyostelium</taxon>
    </lineage>
</organism>
<proteinExistence type="predicted"/>
<reference evidence="3" key="1">
    <citation type="journal article" date="2011" name="Genome Biol.">
        <title>Comparative genomics of the social amoebae Dictyostelium discoideum and Dictyostelium purpureum.</title>
        <authorList>
            <consortium name="US DOE Joint Genome Institute (JGI-PGF)"/>
            <person name="Sucgang R."/>
            <person name="Kuo A."/>
            <person name="Tian X."/>
            <person name="Salerno W."/>
            <person name="Parikh A."/>
            <person name="Feasley C.L."/>
            <person name="Dalin E."/>
            <person name="Tu H."/>
            <person name="Huang E."/>
            <person name="Barry K."/>
            <person name="Lindquist E."/>
            <person name="Shapiro H."/>
            <person name="Bruce D."/>
            <person name="Schmutz J."/>
            <person name="Salamov A."/>
            <person name="Fey P."/>
            <person name="Gaudet P."/>
            <person name="Anjard C."/>
            <person name="Babu M.M."/>
            <person name="Basu S."/>
            <person name="Bushmanova Y."/>
            <person name="van der Wel H."/>
            <person name="Katoh-Kurasawa M."/>
            <person name="Dinh C."/>
            <person name="Coutinho P.M."/>
            <person name="Saito T."/>
            <person name="Elias M."/>
            <person name="Schaap P."/>
            <person name="Kay R.R."/>
            <person name="Henrissat B."/>
            <person name="Eichinger L."/>
            <person name="Rivero F."/>
            <person name="Putnam N.H."/>
            <person name="West C.M."/>
            <person name="Loomis W.F."/>
            <person name="Chisholm R.L."/>
            <person name="Shaulsky G."/>
            <person name="Strassmann J.E."/>
            <person name="Queller D.C."/>
            <person name="Kuspa A."/>
            <person name="Grigoriev I.V."/>
        </authorList>
    </citation>
    <scope>NUCLEOTIDE SEQUENCE [LARGE SCALE GENOMIC DNA]</scope>
    <source>
        <strain evidence="3">QSDP1</strain>
    </source>
</reference>
<dbReference type="AlphaFoldDB" id="F0ZCG8"/>
<dbReference type="EMBL" id="GL870978">
    <property type="protein sequence ID" value="EGC38368.1"/>
    <property type="molecule type" value="Genomic_DNA"/>
</dbReference>
<dbReference type="GeneID" id="10502239"/>
<evidence type="ECO:0000313" key="3">
    <source>
        <dbReference type="Proteomes" id="UP000001064"/>
    </source>
</evidence>
<name>F0ZCG8_DICPU</name>
<evidence type="ECO:0000256" key="1">
    <source>
        <dbReference type="SAM" id="Phobius"/>
    </source>
</evidence>
<gene>
    <name evidence="2" type="ORF">DICPUDRAFT_76058</name>
</gene>
<dbReference type="InterPro" id="IPR038765">
    <property type="entry name" value="Papain-like_cys_pep_sf"/>
</dbReference>
<keyword evidence="3" id="KW-1185">Reference proteome</keyword>
<dbReference type="Proteomes" id="UP000001064">
    <property type="component" value="Unassembled WGS sequence"/>
</dbReference>
<dbReference type="RefSeq" id="XP_003285125.1">
    <property type="nucleotide sequence ID" value="XM_003285077.1"/>
</dbReference>